<dbReference type="InterPro" id="IPR051601">
    <property type="entry name" value="Serine_prot/Carboxylest_S33"/>
</dbReference>
<feature type="region of interest" description="Disordered" evidence="4">
    <location>
        <begin position="162"/>
        <end position="190"/>
    </location>
</feature>
<dbReference type="PANTHER" id="PTHR43248:SF29">
    <property type="entry name" value="TRIPEPTIDYL AMINOPEPTIDASE"/>
    <property type="match status" value="1"/>
</dbReference>
<evidence type="ECO:0000313" key="7">
    <source>
        <dbReference type="Proteomes" id="UP000746503"/>
    </source>
</evidence>
<comment type="similarity">
    <text evidence="1">Belongs to the peptidase S33 family.</text>
</comment>
<dbReference type="Gene3D" id="3.40.50.1820">
    <property type="entry name" value="alpha/beta hydrolase"/>
    <property type="match status" value="1"/>
</dbReference>
<feature type="region of interest" description="Disordered" evidence="4">
    <location>
        <begin position="1"/>
        <end position="48"/>
    </location>
</feature>
<keyword evidence="2" id="KW-0732">Signal</keyword>
<dbReference type="InterPro" id="IPR029058">
    <property type="entry name" value="AB_hydrolase_fold"/>
</dbReference>
<comment type="caution">
    <text evidence="6">The sequence shown here is derived from an EMBL/GenBank/DDBJ whole genome shotgun (WGS) entry which is preliminary data.</text>
</comment>
<keyword evidence="7" id="KW-1185">Reference proteome</keyword>
<reference evidence="6 7" key="1">
    <citation type="submission" date="2020-03" db="EMBL/GenBank/DDBJ databases">
        <title>Draft genome of Streptomyces sp. ventii, isolated from the Axial Seamount in the Pacific Ocean, and resequencing of the two type strains Streptomyces lonarensis strain NCL 716 and Streptomyces bohaiensis strain 11A07.</title>
        <authorList>
            <person name="Loughran R.M."/>
            <person name="Pfannmuller K.M."/>
            <person name="Wasson B.J."/>
            <person name="Deadmond M.C."/>
            <person name="Paddock B.E."/>
            <person name="Koyack M.J."/>
            <person name="Gallegos D.A."/>
            <person name="Mitchell E.A."/>
            <person name="Ushijima B."/>
            <person name="Saw J.H."/>
            <person name="Mcphail K.L."/>
            <person name="Videau P."/>
        </authorList>
    </citation>
    <scope>NUCLEOTIDE SEQUENCE [LARGE SCALE GENOMIC DNA]</scope>
    <source>
        <strain evidence="7">5675061</strain>
    </source>
</reference>
<evidence type="ECO:0000313" key="6">
    <source>
        <dbReference type="EMBL" id="NJP66915.1"/>
    </source>
</evidence>
<accession>A0ABX1APA4</accession>
<dbReference type="Proteomes" id="UP000746503">
    <property type="component" value="Unassembled WGS sequence"/>
</dbReference>
<keyword evidence="3 6" id="KW-0378">Hydrolase</keyword>
<dbReference type="EMBL" id="JAAVJB010000075">
    <property type="protein sequence ID" value="NJP66915.1"/>
    <property type="molecule type" value="Genomic_DNA"/>
</dbReference>
<feature type="domain" description="Peptidase S33 tripeptidyl aminopeptidase-like C-terminal" evidence="5">
    <location>
        <begin position="428"/>
        <end position="520"/>
    </location>
</feature>
<dbReference type="PANTHER" id="PTHR43248">
    <property type="entry name" value="2-SUCCINYL-6-HYDROXY-2,4-CYCLOHEXADIENE-1-CARBOXYLATE SYNTHASE"/>
    <property type="match status" value="1"/>
</dbReference>
<dbReference type="GO" id="GO:0016787">
    <property type="term" value="F:hydrolase activity"/>
    <property type="evidence" value="ECO:0007669"/>
    <property type="project" value="UniProtKB-KW"/>
</dbReference>
<evidence type="ECO:0000256" key="2">
    <source>
        <dbReference type="ARBA" id="ARBA00022729"/>
    </source>
</evidence>
<evidence type="ECO:0000256" key="4">
    <source>
        <dbReference type="SAM" id="MobiDB-lite"/>
    </source>
</evidence>
<organism evidence="6 7">
    <name type="scientific">Streptomyces spiramenti</name>
    <dbReference type="NCBI Taxonomy" id="2720606"/>
    <lineage>
        <taxon>Bacteria</taxon>
        <taxon>Bacillati</taxon>
        <taxon>Actinomycetota</taxon>
        <taxon>Actinomycetes</taxon>
        <taxon>Kitasatosporales</taxon>
        <taxon>Streptomycetaceae</taxon>
        <taxon>Streptomyces</taxon>
    </lineage>
</organism>
<feature type="compositionally biased region" description="Low complexity" evidence="4">
    <location>
        <begin position="1"/>
        <end position="15"/>
    </location>
</feature>
<dbReference type="InterPro" id="IPR013595">
    <property type="entry name" value="Pept_S33_TAP-like_C"/>
</dbReference>
<name>A0ABX1APA4_9ACTN</name>
<dbReference type="Pfam" id="PF08386">
    <property type="entry name" value="Abhydrolase_4"/>
    <property type="match status" value="1"/>
</dbReference>
<protein>
    <submittedName>
        <fullName evidence="6">Alpha/beta hydrolase</fullName>
    </submittedName>
</protein>
<sequence length="534" mass="56619">MALLAPGAAASATTPPAAPPAVPAVPGSADTAADPGEESRLNANATASAERAAARELVWERCPARDRLPHPVECAVVEVPLDYADPLGDRLALHVSRLPAAPGPATGDAPDDARTLVLHPGGPGADGRRMTLRPREHPERVWRDLHAGSDLVGYAPRGVGPSGGLSCAPPESFRPGPSPSPTDPTAAQEAAMHADAARYAQGCLTGAPRLLPTITTADNARDLEVIRGALGQDRLDYLGMSYGSYVGAVHASRFPDSVGSMVLDSLVHPGEDRIWYAGNLRQSTAFQERWEEFLDWVARHDAAYGLGATAEEVDSHHRRAADEAGEHGLVPGSRVGAGELHHAFRGAAYDDADWPRIARALAEFAAGRPEPLRALAHPDPRDAVARENAAAVYAAVQCNDAPWPRDAGQWRRDLRRTAETAPFATWENARENLPCAHWPLPHGTPPRVGSDEAGAPPPVLLVHGTRDAPTPYEGATETHRRLPGSVLVTEEGGGRHGVTGGNSCVDRLVSDHLLRGVLPEGRRVTCEARPEPRP</sequence>
<proteinExistence type="inferred from homology"/>
<dbReference type="SUPFAM" id="SSF53474">
    <property type="entry name" value="alpha/beta-Hydrolases"/>
    <property type="match status" value="1"/>
</dbReference>
<evidence type="ECO:0000259" key="5">
    <source>
        <dbReference type="Pfam" id="PF08386"/>
    </source>
</evidence>
<gene>
    <name evidence="6" type="ORF">HCJ92_11590</name>
</gene>
<evidence type="ECO:0000256" key="1">
    <source>
        <dbReference type="ARBA" id="ARBA00010088"/>
    </source>
</evidence>
<evidence type="ECO:0000256" key="3">
    <source>
        <dbReference type="ARBA" id="ARBA00022801"/>
    </source>
</evidence>